<evidence type="ECO:0000259" key="5">
    <source>
        <dbReference type="Pfam" id="PF07971"/>
    </source>
</evidence>
<dbReference type="Gene3D" id="1.20.1610.10">
    <property type="entry name" value="alpha-1,2-mannosidases domains"/>
    <property type="match status" value="1"/>
</dbReference>
<dbReference type="Gene3D" id="1.20.1050.60">
    <property type="entry name" value="alpha-1,2-mannosidase"/>
    <property type="match status" value="1"/>
</dbReference>
<keyword evidence="7" id="KW-0378">Hydrolase</keyword>
<dbReference type="PANTHER" id="PTHR12143:SF43">
    <property type="entry name" value="PUTATIVE-RELATED"/>
    <property type="match status" value="1"/>
</dbReference>
<dbReference type="InterPro" id="IPR041371">
    <property type="entry name" value="GH92_N"/>
</dbReference>
<reference evidence="7 8" key="1">
    <citation type="submission" date="2021-08" db="EMBL/GenBank/DDBJ databases">
        <title>The genome sequence of Chitinophaga sp. B61.</title>
        <authorList>
            <person name="Zhang X."/>
        </authorList>
    </citation>
    <scope>NUCLEOTIDE SEQUENCE [LARGE SCALE GENOMIC DNA]</scope>
    <source>
        <strain evidence="7 8">B61</strain>
    </source>
</reference>
<dbReference type="EMBL" id="JAICCF010000001">
    <property type="protein sequence ID" value="MBW8684184.1"/>
    <property type="molecule type" value="Genomic_DNA"/>
</dbReference>
<proteinExistence type="predicted"/>
<comment type="cofactor">
    <cofactor evidence="1">
        <name>Ca(2+)</name>
        <dbReference type="ChEBI" id="CHEBI:29108"/>
    </cofactor>
</comment>
<dbReference type="InterPro" id="IPR014718">
    <property type="entry name" value="GH-type_carb-bd"/>
</dbReference>
<gene>
    <name evidence="7" type="ORF">K1Y79_07525</name>
</gene>
<feature type="signal peptide" evidence="4">
    <location>
        <begin position="1"/>
        <end position="22"/>
    </location>
</feature>
<comment type="subunit">
    <text evidence="2">Monomer.</text>
</comment>
<evidence type="ECO:0000313" key="8">
    <source>
        <dbReference type="Proteomes" id="UP000812961"/>
    </source>
</evidence>
<dbReference type="InterPro" id="IPR008928">
    <property type="entry name" value="6-hairpin_glycosidase_sf"/>
</dbReference>
<sequence>MKRNRYLISTAMLLGIVTTGVAQQQAPTASGNANLEFIDPTIGSVGLILEPTRPAMYLPNSMVRVFPSRKDQLDDQIGYFPLTIASHRQQSLFGFIPVSGELTSDNWQRGLTYDQEAVKPYAYKVYLEDVDTLQFSPSERSGYFSVGFSGNKPHFLRLSVLNNNGELHTQGKRVISGKETFNGMSAFFYAELNADIISTEYRGDKKQHMFVALGNKSQRVDVRYGVSFISVEKAKANLQREINVWNIKPVRDRAYEAWQRVIGGINVKGGTEAQKRVFYTSLYRSYERMVDINEYGQYYSAYDHKVHNSGSPFYVDNWLWDTYIALEPLQTLLNPDAQVHKINSYIAMYEQSGWMPSFAVAHGDMPCMTGNHAAAWIADAWFKGVRGFDLAKAYEGLKKNSLQATLLPWRNGPATSLDSFYNKHGYMPALKPGEKETVKEVHDFERRQAVAVTLENSYDDWCIAQLAKAAGHPEDVPLFLKRAANYKNVFRADKGFMWPKDAEGKWIEPFDPKFSGGQGGRDYFTENNAYTYNWDVKHDLQGLFELMGGRAKAEEKLDNLFRENLGRSKYQLWYTFPDATGLVGQFVMGNEPSFHIPYLYNYTGAPWKTQKRIRMLLDTWYTDNLFGIPGDEDGGGMTAYVVFSMMGFCPVTPGIPVYNIGSPVFEEISIKLANGKTFTVSAPGSSGTNKYIQSAMLNGQTLNKPWFTHDELMQGGVLKLVMGEQPNKQWGADEKASPVSAIGN</sequence>
<dbReference type="InterPro" id="IPR050883">
    <property type="entry name" value="PNGase"/>
</dbReference>
<dbReference type="Gene3D" id="2.70.98.10">
    <property type="match status" value="1"/>
</dbReference>
<evidence type="ECO:0000256" key="1">
    <source>
        <dbReference type="ARBA" id="ARBA00001913"/>
    </source>
</evidence>
<dbReference type="GO" id="GO:0016787">
    <property type="term" value="F:hydrolase activity"/>
    <property type="evidence" value="ECO:0007669"/>
    <property type="project" value="UniProtKB-KW"/>
</dbReference>
<comment type="caution">
    <text evidence="7">The sequence shown here is derived from an EMBL/GenBank/DDBJ whole genome shotgun (WGS) entry which is preliminary data.</text>
</comment>
<name>A0ABS7G958_9BACT</name>
<dbReference type="SUPFAM" id="SSF48208">
    <property type="entry name" value="Six-hairpin glycosidases"/>
    <property type="match status" value="1"/>
</dbReference>
<feature type="domain" description="Glycosyl hydrolase family 92 N-terminal" evidence="6">
    <location>
        <begin position="37"/>
        <end position="223"/>
    </location>
</feature>
<dbReference type="Pfam" id="PF07971">
    <property type="entry name" value="Glyco_hydro_92"/>
    <property type="match status" value="1"/>
</dbReference>
<protein>
    <submittedName>
        <fullName evidence="7">Glycoside hydrolase family 92 protein</fullName>
    </submittedName>
</protein>
<keyword evidence="3" id="KW-0106">Calcium</keyword>
<keyword evidence="8" id="KW-1185">Reference proteome</keyword>
<dbReference type="PANTHER" id="PTHR12143">
    <property type="entry name" value="PEPTIDE N-GLYCANASE PNGASE -RELATED"/>
    <property type="match status" value="1"/>
</dbReference>
<accession>A0ABS7G958</accession>
<evidence type="ECO:0000256" key="3">
    <source>
        <dbReference type="ARBA" id="ARBA00022837"/>
    </source>
</evidence>
<feature type="domain" description="Glycosyl hydrolase family 92" evidence="5">
    <location>
        <begin position="233"/>
        <end position="724"/>
    </location>
</feature>
<feature type="chain" id="PRO_5047409356" evidence="4">
    <location>
        <begin position="23"/>
        <end position="744"/>
    </location>
</feature>
<evidence type="ECO:0000256" key="4">
    <source>
        <dbReference type="SAM" id="SignalP"/>
    </source>
</evidence>
<dbReference type="Proteomes" id="UP000812961">
    <property type="component" value="Unassembled WGS sequence"/>
</dbReference>
<evidence type="ECO:0000259" key="6">
    <source>
        <dbReference type="Pfam" id="PF17678"/>
    </source>
</evidence>
<dbReference type="NCBIfam" id="TIGR01180">
    <property type="entry name" value="aman2_put"/>
    <property type="match status" value="1"/>
</dbReference>
<dbReference type="InterPro" id="IPR005887">
    <property type="entry name" value="GH92_a_mannosidase_put"/>
</dbReference>
<dbReference type="Gene3D" id="3.30.2080.10">
    <property type="entry name" value="GH92 mannosidase domain"/>
    <property type="match status" value="1"/>
</dbReference>
<evidence type="ECO:0000256" key="2">
    <source>
        <dbReference type="ARBA" id="ARBA00011245"/>
    </source>
</evidence>
<keyword evidence="4" id="KW-0732">Signal</keyword>
<evidence type="ECO:0000313" key="7">
    <source>
        <dbReference type="EMBL" id="MBW8684184.1"/>
    </source>
</evidence>
<dbReference type="Pfam" id="PF17678">
    <property type="entry name" value="Glyco_hydro_92N"/>
    <property type="match status" value="1"/>
</dbReference>
<dbReference type="RefSeq" id="WP_220249378.1">
    <property type="nucleotide sequence ID" value="NZ_JAICCF010000001.1"/>
</dbReference>
<dbReference type="InterPro" id="IPR012939">
    <property type="entry name" value="Glyco_hydro_92"/>
</dbReference>
<organism evidence="7 8">
    <name type="scientific">Chitinophaga rhizophila</name>
    <dbReference type="NCBI Taxonomy" id="2866212"/>
    <lineage>
        <taxon>Bacteria</taxon>
        <taxon>Pseudomonadati</taxon>
        <taxon>Bacteroidota</taxon>
        <taxon>Chitinophagia</taxon>
        <taxon>Chitinophagales</taxon>
        <taxon>Chitinophagaceae</taxon>
        <taxon>Chitinophaga</taxon>
    </lineage>
</organism>